<dbReference type="InterPro" id="IPR021514">
    <property type="entry name" value="DUF3176"/>
</dbReference>
<keyword evidence="3" id="KW-1185">Reference proteome</keyword>
<dbReference type="PANTHER" id="PTHR35394">
    <property type="entry name" value="DUF3176 DOMAIN-CONTAINING PROTEIN"/>
    <property type="match status" value="1"/>
</dbReference>
<dbReference type="Proteomes" id="UP000799779">
    <property type="component" value="Unassembled WGS sequence"/>
</dbReference>
<reference evidence="2" key="1">
    <citation type="journal article" date="2020" name="Stud. Mycol.">
        <title>101 Dothideomycetes genomes: a test case for predicting lifestyles and emergence of pathogens.</title>
        <authorList>
            <person name="Haridas S."/>
            <person name="Albert R."/>
            <person name="Binder M."/>
            <person name="Bloem J."/>
            <person name="Labutti K."/>
            <person name="Salamov A."/>
            <person name="Andreopoulos B."/>
            <person name="Baker S."/>
            <person name="Barry K."/>
            <person name="Bills G."/>
            <person name="Bluhm B."/>
            <person name="Cannon C."/>
            <person name="Castanera R."/>
            <person name="Culley D."/>
            <person name="Daum C."/>
            <person name="Ezra D."/>
            <person name="Gonzalez J."/>
            <person name="Henrissat B."/>
            <person name="Kuo A."/>
            <person name="Liang C."/>
            <person name="Lipzen A."/>
            <person name="Lutzoni F."/>
            <person name="Magnuson J."/>
            <person name="Mondo S."/>
            <person name="Nolan M."/>
            <person name="Ohm R."/>
            <person name="Pangilinan J."/>
            <person name="Park H.-J."/>
            <person name="Ramirez L."/>
            <person name="Alfaro M."/>
            <person name="Sun H."/>
            <person name="Tritt A."/>
            <person name="Yoshinaga Y."/>
            <person name="Zwiers L.-H."/>
            <person name="Turgeon B."/>
            <person name="Goodwin S."/>
            <person name="Spatafora J."/>
            <person name="Crous P."/>
            <person name="Grigoriev I."/>
        </authorList>
    </citation>
    <scope>NUCLEOTIDE SEQUENCE</scope>
    <source>
        <strain evidence="2">CBS 123094</strain>
    </source>
</reference>
<accession>A0A6A5WNH1</accession>
<gene>
    <name evidence="2" type="ORF">P154DRAFT_434859</name>
</gene>
<proteinExistence type="predicted"/>
<keyword evidence="1" id="KW-1133">Transmembrane helix</keyword>
<feature type="transmembrane region" description="Helical" evidence="1">
    <location>
        <begin position="136"/>
        <end position="157"/>
    </location>
</feature>
<feature type="transmembrane region" description="Helical" evidence="1">
    <location>
        <begin position="501"/>
        <end position="524"/>
    </location>
</feature>
<evidence type="ECO:0000256" key="1">
    <source>
        <dbReference type="SAM" id="Phobius"/>
    </source>
</evidence>
<dbReference type="Pfam" id="PF11374">
    <property type="entry name" value="DUF3176"/>
    <property type="match status" value="1"/>
</dbReference>
<dbReference type="AlphaFoldDB" id="A0A6A5WNH1"/>
<feature type="transmembrane region" description="Helical" evidence="1">
    <location>
        <begin position="86"/>
        <end position="106"/>
    </location>
</feature>
<evidence type="ECO:0000313" key="3">
    <source>
        <dbReference type="Proteomes" id="UP000799779"/>
    </source>
</evidence>
<dbReference type="EMBL" id="ML977588">
    <property type="protein sequence ID" value="KAF2000615.1"/>
    <property type="molecule type" value="Genomic_DNA"/>
</dbReference>
<evidence type="ECO:0000313" key="2">
    <source>
        <dbReference type="EMBL" id="KAF2000615.1"/>
    </source>
</evidence>
<dbReference type="PANTHER" id="PTHR35394:SF5">
    <property type="entry name" value="DUF3176 DOMAIN-CONTAINING PROTEIN"/>
    <property type="match status" value="1"/>
</dbReference>
<sequence length="589" mass="65772">MPETPPATTSYQQPFDQRRHSTLTEGSRKIHHRIGHHFQRLWLWESISCVVAVATHFGMMALLGVFDGARISSWNQPWTLNSNISLLLTVIKGAALIPIASSIGQLKWRRFWTYRKLIDIEVFDEASRGTLGSLSLLWHLKLWGVPCLGALLTVAALTMDTIAQNVVDTVIKSEVTGGMGILPRSNNYATFNKYTTGETPGDQLPWVSMVTAINFGTSYTSSFFWQGSQLPAVCWSGNCTFAAYQTLGVDAKCRDRTKDLDYGVEGLVGLADGPYLRRKDGILNVSSTTTYPPADLFPELGPLILNFQAIANPLIDDQVDPVAIQCALYWAVGTYKTTNMTNFWLYDDPTSVATNTSEASRTKYGMEDYILIYPPECWVNGTIIEEKDERHFDLCTNWISPLGQLGLQNLLTHTGLGMTGEVYKTENGWSVTNLFANAVYDATANRLQNETYNTLELIVNNTAVMMSQGVRMLPTNVNDTFQYFPVNGTVYQNGTFWEIHFYYLGIVHAVVGGSVLFLILTVFITRQDHPWKTSVLPLLFHGLSEQDRNMTAEVPTMVDMREAADHMKVKVTMTAVGQRLQTRETLASG</sequence>
<protein>
    <submittedName>
        <fullName evidence="2">Uncharacterized protein</fullName>
    </submittedName>
</protein>
<keyword evidence="1" id="KW-0472">Membrane</keyword>
<dbReference type="OrthoDB" id="5376804at2759"/>
<keyword evidence="1" id="KW-0812">Transmembrane</keyword>
<name>A0A6A5WNH1_9PLEO</name>
<feature type="transmembrane region" description="Helical" evidence="1">
    <location>
        <begin position="41"/>
        <end position="66"/>
    </location>
</feature>
<organism evidence="2 3">
    <name type="scientific">Amniculicola lignicola CBS 123094</name>
    <dbReference type="NCBI Taxonomy" id="1392246"/>
    <lineage>
        <taxon>Eukaryota</taxon>
        <taxon>Fungi</taxon>
        <taxon>Dikarya</taxon>
        <taxon>Ascomycota</taxon>
        <taxon>Pezizomycotina</taxon>
        <taxon>Dothideomycetes</taxon>
        <taxon>Pleosporomycetidae</taxon>
        <taxon>Pleosporales</taxon>
        <taxon>Amniculicolaceae</taxon>
        <taxon>Amniculicola</taxon>
    </lineage>
</organism>